<evidence type="ECO:0000313" key="2">
    <source>
        <dbReference type="Proteomes" id="UP000246073"/>
    </source>
</evidence>
<sequence>MQIKLGTSNINSLKSFTRLSERLAKGTFKDELHRGVVDAGRRTKVKVQKAVTKQMNLKPGNYQGYVVAGTRGVSRKAILAFDIFGVKGGTDIEKYRGLRSVKSSSRLNVGRKGLDRGTVRSGVWNNPRIFKRSFVADGNFYAMLPPSAGTSSRAPKALWTFGRKPNQPRGAGGKFASSGVKYGKIRRLFGPALMKEIPEDESLNTFLVVGPQQLELHVGKRIEKLMRF</sequence>
<accession>A0A2P9HMM2</accession>
<evidence type="ECO:0000313" key="1">
    <source>
        <dbReference type="EMBL" id="SPL65361.1"/>
    </source>
</evidence>
<reference evidence="2" key="1">
    <citation type="submission" date="2017-12" db="EMBL/GenBank/DDBJ databases">
        <authorList>
            <person name="Diaz M."/>
        </authorList>
    </citation>
    <scope>NUCLEOTIDE SEQUENCE [LARGE SCALE GENOMIC DNA]</scope>
    <source>
        <strain evidence="2">FI11154</strain>
    </source>
</reference>
<protein>
    <submittedName>
        <fullName evidence="1">Uncharacterized protein</fullName>
    </submittedName>
</protein>
<proteinExistence type="predicted"/>
<dbReference type="RefSeq" id="WP_109369013.1">
    <property type="nucleotide sequence ID" value="NZ_OOFM01000005.1"/>
</dbReference>
<gene>
    <name evidence="1" type="ORF">OHAE_1228</name>
</gene>
<organism evidence="1 2">
    <name type="scientific">Ochrobactrum soli</name>
    <dbReference type="NCBI Taxonomy" id="2448455"/>
    <lineage>
        <taxon>Bacteria</taxon>
        <taxon>Pseudomonadati</taxon>
        <taxon>Pseudomonadota</taxon>
        <taxon>Alphaproteobacteria</taxon>
        <taxon>Hyphomicrobiales</taxon>
        <taxon>Brucellaceae</taxon>
        <taxon>Brucella/Ochrobactrum group</taxon>
        <taxon>Ochrobactrum</taxon>
    </lineage>
</organism>
<dbReference type="AlphaFoldDB" id="A0A2P9HMM2"/>
<dbReference type="EMBL" id="OOFM01000005">
    <property type="protein sequence ID" value="SPL65361.1"/>
    <property type="molecule type" value="Genomic_DNA"/>
</dbReference>
<name>A0A2P9HMM2_9HYPH</name>
<dbReference type="Proteomes" id="UP000246073">
    <property type="component" value="Unassembled WGS sequence"/>
</dbReference>